<dbReference type="Proteomes" id="UP001154420">
    <property type="component" value="Unassembled WGS sequence"/>
</dbReference>
<comment type="caution">
    <text evidence="1">The sequence shown here is derived from an EMBL/GenBank/DDBJ whole genome shotgun (WGS) entry which is preliminary data.</text>
</comment>
<accession>A0A9X5BKK2</accession>
<evidence type="ECO:0000313" key="2">
    <source>
        <dbReference type="Proteomes" id="UP001154420"/>
    </source>
</evidence>
<organism evidence="1 2">
    <name type="scientific">Parablautia muri</name>
    <dbReference type="NCBI Taxonomy" id="2320879"/>
    <lineage>
        <taxon>Bacteria</taxon>
        <taxon>Bacillati</taxon>
        <taxon>Bacillota</taxon>
        <taxon>Clostridia</taxon>
        <taxon>Lachnospirales</taxon>
        <taxon>Lachnospiraceae</taxon>
        <taxon>Parablautia</taxon>
    </lineage>
</organism>
<proteinExistence type="predicted"/>
<dbReference type="RefSeq" id="WP_160562319.1">
    <property type="nucleotide sequence ID" value="NZ_QZDT01000091.1"/>
</dbReference>
<evidence type="ECO:0000313" key="1">
    <source>
        <dbReference type="EMBL" id="NBJ95429.1"/>
    </source>
</evidence>
<sequence>MRYYEIEIIIDEITPCLRDNRNNTYVDTTYDKIEHITSVTASQMQKYEKWNFDWSDPDLNDCSIYALYVEGSKQTQGLIACREYKNKNQTKGYIEVALAEANPKNVGLGGRYKGVGAHLFSIASRLSLDLGYDGYVTFISKTDLVQHYSKELHAEVLFGSNMQINPEASKRLVDIYDKKAREMYNEK</sequence>
<protein>
    <submittedName>
        <fullName evidence="1">Uncharacterized protein</fullName>
    </submittedName>
</protein>
<gene>
    <name evidence="1" type="ORF">D5281_23610</name>
</gene>
<name>A0A9X5BKK2_9FIRM</name>
<dbReference type="EMBL" id="QZDT01000091">
    <property type="protein sequence ID" value="NBJ95429.1"/>
    <property type="molecule type" value="Genomic_DNA"/>
</dbReference>
<dbReference type="AlphaFoldDB" id="A0A9X5BKK2"/>
<reference evidence="1" key="1">
    <citation type="submission" date="2018-09" db="EMBL/GenBank/DDBJ databases">
        <title>Murine metabolic-syndrome-specific gut microbial biobank.</title>
        <authorList>
            <person name="Liu C."/>
        </authorList>
    </citation>
    <scope>NUCLEOTIDE SEQUENCE</scope>
    <source>
        <strain evidence="1">D42-62</strain>
    </source>
</reference>
<keyword evidence="2" id="KW-1185">Reference proteome</keyword>
<dbReference type="OrthoDB" id="9800543at2"/>